<evidence type="ECO:0000313" key="1">
    <source>
        <dbReference type="EMBL" id="AYJ85733.1"/>
    </source>
</evidence>
<dbReference type="EMBL" id="CP032829">
    <property type="protein sequence ID" value="AYJ85733.1"/>
    <property type="molecule type" value="Genomic_DNA"/>
</dbReference>
<accession>A0A494TFF2</accession>
<keyword evidence="2" id="KW-1185">Reference proteome</keyword>
<name>A0A494TFF2_SPHPE</name>
<sequence>MLFITRMTDNSITASLERINLALNRIEAVAARPKPSAMPDGDSRYQALRTRTQAALASLETVIAQIGSNGRPN</sequence>
<proteinExistence type="predicted"/>
<protein>
    <submittedName>
        <fullName evidence="1">Uncharacterized protein</fullName>
    </submittedName>
</protein>
<organism evidence="1 2">
    <name type="scientific">Sphingomonas paeninsulae</name>
    <dbReference type="NCBI Taxonomy" id="2319844"/>
    <lineage>
        <taxon>Bacteria</taxon>
        <taxon>Pseudomonadati</taxon>
        <taxon>Pseudomonadota</taxon>
        <taxon>Alphaproteobacteria</taxon>
        <taxon>Sphingomonadales</taxon>
        <taxon>Sphingomonadaceae</taxon>
        <taxon>Sphingomonas</taxon>
    </lineage>
</organism>
<dbReference type="Proteomes" id="UP000276254">
    <property type="component" value="Chromosome"/>
</dbReference>
<dbReference type="AlphaFoldDB" id="A0A494TFF2"/>
<dbReference type="KEGG" id="spha:D3Y57_06820"/>
<reference evidence="1 2" key="1">
    <citation type="submission" date="2018-09" db="EMBL/GenBank/DDBJ databases">
        <title>Sphingomonas peninsula sp. nov., isolated from fildes peninsula, Antarctic soil.</title>
        <authorList>
            <person name="Yingchao G."/>
        </authorList>
    </citation>
    <scope>NUCLEOTIDE SEQUENCE [LARGE SCALE GENOMIC DNA]</scope>
    <source>
        <strain evidence="1 2">YZ-8</strain>
    </source>
</reference>
<gene>
    <name evidence="1" type="ORF">D3Y57_06820</name>
</gene>
<evidence type="ECO:0000313" key="2">
    <source>
        <dbReference type="Proteomes" id="UP000276254"/>
    </source>
</evidence>